<dbReference type="PANTHER" id="PTHR43409">
    <property type="entry name" value="ANAEROBIC MAGNESIUM-PROTOPORPHYRIN IX MONOMETHYL ESTER CYCLASE-RELATED"/>
    <property type="match status" value="1"/>
</dbReference>
<dbReference type="GO" id="GO:0046872">
    <property type="term" value="F:metal ion binding"/>
    <property type="evidence" value="ECO:0007669"/>
    <property type="project" value="UniProtKB-KW"/>
</dbReference>
<dbReference type="SMART" id="SM00729">
    <property type="entry name" value="Elp3"/>
    <property type="match status" value="1"/>
</dbReference>
<dbReference type="PANTHER" id="PTHR43409:SF17">
    <property type="entry name" value="METHYLTHIOTRANSFERASE MJ0865-RELATED"/>
    <property type="match status" value="1"/>
</dbReference>
<evidence type="ECO:0000313" key="7">
    <source>
        <dbReference type="EMBL" id="HGM07089.1"/>
    </source>
</evidence>
<dbReference type="GO" id="GO:0003824">
    <property type="term" value="F:catalytic activity"/>
    <property type="evidence" value="ECO:0007669"/>
    <property type="project" value="InterPro"/>
</dbReference>
<feature type="domain" description="Radical SAM core" evidence="6">
    <location>
        <begin position="226"/>
        <end position="480"/>
    </location>
</feature>
<dbReference type="EMBL" id="DTCA01000052">
    <property type="protein sequence ID" value="HGM07089.1"/>
    <property type="molecule type" value="Genomic_DNA"/>
</dbReference>
<protein>
    <submittedName>
        <fullName evidence="7">Radical SAM protein</fullName>
    </submittedName>
</protein>
<dbReference type="AlphaFoldDB" id="A0A7C4H1X7"/>
<sequence>MLIYKGLVDVEKVLVIDANARCSGKRFATLDVIGVGPRLITALLKSYGFEAVLHPYENIINNPKLVKNYDVVAVSFMVSDIVAVQKLLKSLKRFRENRGLVVLGGPGTLDEDVLKILDFDVAFIGEAEYTFHYLFHRCGYRSFRELVHEIGNSREVPKGLAIKRGNNVVSGGLGYWVPKDLLFKVIPEINDVKNYPYYWACRIYVEVVRGCSNFCRPSITGLCSECGICNSKDLSKRVVCPAGIPPGCGYCNVPLVHGYARSRDIYSIVEEVHKLIDLGATRIVLSAPDFLDFGRDAKVQDILTDPCNPSPNIDMIEKLLEELTNIEQVSEGKASISIENIKACLVNREVAEVLGKYLKNTAIYIGLESCSNKLLNIVGRPSKCEDVLNAIKLLVNKGLRPYVYLIHGLPHEDVEDIKKTIGVIPLLKDLGVERIVLYRFRSLPRTAFEKIDKVVEAIDPEIVKYREILKEEVRKFNSYRKMELIGRHIDVVIASKHHKHQHYLVGYPLTHGPVTLIKTSKRYIGYLARVKIVKALSDRIVLGEIIHIKQKIVKNL</sequence>
<accession>A0A7C4H1X7</accession>
<dbReference type="Gene3D" id="3.40.50.280">
    <property type="entry name" value="Cobalamin-binding domain"/>
    <property type="match status" value="1"/>
</dbReference>
<evidence type="ECO:0000259" key="6">
    <source>
        <dbReference type="PROSITE" id="PS51918"/>
    </source>
</evidence>
<keyword evidence="2" id="KW-0949">S-adenosyl-L-methionine</keyword>
<dbReference type="SUPFAM" id="SSF102114">
    <property type="entry name" value="Radical SAM enzymes"/>
    <property type="match status" value="1"/>
</dbReference>
<name>A0A7C4H1X7_9CREN</name>
<evidence type="ECO:0000256" key="3">
    <source>
        <dbReference type="ARBA" id="ARBA00022723"/>
    </source>
</evidence>
<evidence type="ECO:0000256" key="1">
    <source>
        <dbReference type="ARBA" id="ARBA00001966"/>
    </source>
</evidence>
<dbReference type="GO" id="GO:0051536">
    <property type="term" value="F:iron-sulfur cluster binding"/>
    <property type="evidence" value="ECO:0007669"/>
    <property type="project" value="UniProtKB-KW"/>
</dbReference>
<keyword evidence="5" id="KW-0411">Iron-sulfur</keyword>
<dbReference type="InterPro" id="IPR051198">
    <property type="entry name" value="BchE-like"/>
</dbReference>
<evidence type="ECO:0000256" key="5">
    <source>
        <dbReference type="ARBA" id="ARBA00023014"/>
    </source>
</evidence>
<dbReference type="PROSITE" id="PS51918">
    <property type="entry name" value="RADICAL_SAM"/>
    <property type="match status" value="1"/>
</dbReference>
<dbReference type="InterPro" id="IPR007197">
    <property type="entry name" value="rSAM"/>
</dbReference>
<proteinExistence type="predicted"/>
<dbReference type="InterPro" id="IPR058240">
    <property type="entry name" value="rSAM_sf"/>
</dbReference>
<comment type="cofactor">
    <cofactor evidence="1">
        <name>[4Fe-4S] cluster</name>
        <dbReference type="ChEBI" id="CHEBI:49883"/>
    </cofactor>
</comment>
<comment type="caution">
    <text evidence="7">The sequence shown here is derived from an EMBL/GenBank/DDBJ whole genome shotgun (WGS) entry which is preliminary data.</text>
</comment>
<gene>
    <name evidence="7" type="ORF">ENU31_01580</name>
</gene>
<keyword evidence="3" id="KW-0479">Metal-binding</keyword>
<dbReference type="InterPro" id="IPR023404">
    <property type="entry name" value="rSAM_horseshoe"/>
</dbReference>
<reference evidence="7" key="1">
    <citation type="journal article" date="2020" name="mSystems">
        <title>Genome- and Community-Level Interaction Insights into Carbon Utilization and Element Cycling Functions of Hydrothermarchaeota in Hydrothermal Sediment.</title>
        <authorList>
            <person name="Zhou Z."/>
            <person name="Liu Y."/>
            <person name="Xu W."/>
            <person name="Pan J."/>
            <person name="Luo Z.H."/>
            <person name="Li M."/>
        </authorList>
    </citation>
    <scope>NUCLEOTIDE SEQUENCE [LARGE SCALE GENOMIC DNA]</scope>
    <source>
        <strain evidence="7">SpSt-658</strain>
    </source>
</reference>
<dbReference type="InterPro" id="IPR006638">
    <property type="entry name" value="Elp3/MiaA/NifB-like_rSAM"/>
</dbReference>
<evidence type="ECO:0000256" key="2">
    <source>
        <dbReference type="ARBA" id="ARBA00022691"/>
    </source>
</evidence>
<dbReference type="Pfam" id="PF04055">
    <property type="entry name" value="Radical_SAM"/>
    <property type="match status" value="1"/>
</dbReference>
<keyword evidence="4" id="KW-0408">Iron</keyword>
<dbReference type="CDD" id="cd01335">
    <property type="entry name" value="Radical_SAM"/>
    <property type="match status" value="1"/>
</dbReference>
<organism evidence="7">
    <name type="scientific">Ignisphaera aggregans</name>
    <dbReference type="NCBI Taxonomy" id="334771"/>
    <lineage>
        <taxon>Archaea</taxon>
        <taxon>Thermoproteota</taxon>
        <taxon>Thermoprotei</taxon>
        <taxon>Desulfurococcales</taxon>
        <taxon>Desulfurococcaceae</taxon>
        <taxon>Ignisphaera</taxon>
    </lineage>
</organism>
<evidence type="ECO:0000256" key="4">
    <source>
        <dbReference type="ARBA" id="ARBA00023004"/>
    </source>
</evidence>
<dbReference type="Gene3D" id="3.80.30.20">
    <property type="entry name" value="tm_1862 like domain"/>
    <property type="match status" value="1"/>
</dbReference>